<reference evidence="2" key="1">
    <citation type="journal article" date="2014" name="Int. J. Syst. Evol. Microbiol.">
        <title>Complete genome sequence of Corynebacterium casei LMG S-19264T (=DSM 44701T), isolated from a smear-ripened cheese.</title>
        <authorList>
            <consortium name="US DOE Joint Genome Institute (JGI-PGF)"/>
            <person name="Walter F."/>
            <person name="Albersmeier A."/>
            <person name="Kalinowski J."/>
            <person name="Ruckert C."/>
        </authorList>
    </citation>
    <scope>NUCLEOTIDE SEQUENCE</scope>
    <source>
        <strain evidence="2">JCM 4490</strain>
    </source>
</reference>
<comment type="caution">
    <text evidence="2">The sequence shown here is derived from an EMBL/GenBank/DDBJ whole genome shotgun (WGS) entry which is preliminary data.</text>
</comment>
<feature type="compositionally biased region" description="Low complexity" evidence="1">
    <location>
        <begin position="1"/>
        <end position="12"/>
    </location>
</feature>
<evidence type="ECO:0000313" key="3">
    <source>
        <dbReference type="Proteomes" id="UP000620224"/>
    </source>
</evidence>
<dbReference type="AlphaFoldDB" id="A0A918IS04"/>
<accession>A0A918IS04</accession>
<evidence type="ECO:0008006" key="4">
    <source>
        <dbReference type="Google" id="ProtNLM"/>
    </source>
</evidence>
<feature type="compositionally biased region" description="Low complexity" evidence="1">
    <location>
        <begin position="67"/>
        <end position="79"/>
    </location>
</feature>
<feature type="compositionally biased region" description="Basic and acidic residues" evidence="1">
    <location>
        <begin position="154"/>
        <end position="163"/>
    </location>
</feature>
<proteinExistence type="predicted"/>
<dbReference type="Proteomes" id="UP000620224">
    <property type="component" value="Unassembled WGS sequence"/>
</dbReference>
<evidence type="ECO:0000313" key="2">
    <source>
        <dbReference type="EMBL" id="GGW29049.1"/>
    </source>
</evidence>
<feature type="region of interest" description="Disordered" evidence="1">
    <location>
        <begin position="1"/>
        <end position="105"/>
    </location>
</feature>
<protein>
    <recommendedName>
        <fullName evidence="4">Flp pilus assembly protein RcpC/CpaB domain-containing protein</fullName>
    </recommendedName>
</protein>
<keyword evidence="3" id="KW-1185">Reference proteome</keyword>
<feature type="compositionally biased region" description="Pro residues" evidence="1">
    <location>
        <begin position="80"/>
        <end position="94"/>
    </location>
</feature>
<evidence type="ECO:0000256" key="1">
    <source>
        <dbReference type="SAM" id="MobiDB-lite"/>
    </source>
</evidence>
<feature type="compositionally biased region" description="Pro residues" evidence="1">
    <location>
        <begin position="39"/>
        <end position="66"/>
    </location>
</feature>
<feature type="region of interest" description="Disordered" evidence="1">
    <location>
        <begin position="149"/>
        <end position="173"/>
    </location>
</feature>
<sequence>MAGLSTTGPRSTGSGGIRREASSWHRKPNSSSQAVITVPSPPSSATPFPLFPPSPPPSPPSPPSRTPFPLSHPSSLSRPAHPPSRSPVPPPLRLPRPLGTDAPATCEVPQFAPVRVRGGRYRLQRLVRRRGRAVAAGLVVTAAALVAAGPRTTSEPHRAEPTRGHPAAQPVRRSPAVDVVAAPVRIADAATVRLLGAGDRVDVVAAQDPSAGGGVQVLARGVRVLEVPEPGEGAGESGALVVLSVPRATAVRLVGASASARLAVTLC</sequence>
<dbReference type="EMBL" id="BMUE01000001">
    <property type="protein sequence ID" value="GGW29049.1"/>
    <property type="molecule type" value="Genomic_DNA"/>
</dbReference>
<gene>
    <name evidence="2" type="ORF">GCM10010503_00600</name>
</gene>
<reference evidence="2" key="2">
    <citation type="submission" date="2020-09" db="EMBL/GenBank/DDBJ databases">
        <authorList>
            <person name="Sun Q."/>
            <person name="Ohkuma M."/>
        </authorList>
    </citation>
    <scope>NUCLEOTIDE SEQUENCE</scope>
    <source>
        <strain evidence="2">JCM 4490</strain>
    </source>
</reference>
<name>A0A918IS04_9ACTN</name>
<organism evidence="2 3">
    <name type="scientific">Streptomyces lucensis JCM 4490</name>
    <dbReference type="NCBI Taxonomy" id="1306176"/>
    <lineage>
        <taxon>Bacteria</taxon>
        <taxon>Bacillati</taxon>
        <taxon>Actinomycetota</taxon>
        <taxon>Actinomycetes</taxon>
        <taxon>Kitasatosporales</taxon>
        <taxon>Streptomycetaceae</taxon>
        <taxon>Streptomyces</taxon>
    </lineage>
</organism>